<accession>A0AAN7ZT73</accession>
<comment type="similarity">
    <text evidence="1">Belongs to the SEC3 family.</text>
</comment>
<organism evidence="7 8">
    <name type="scientific">Arxiozyma heterogenica</name>
    <dbReference type="NCBI Taxonomy" id="278026"/>
    <lineage>
        <taxon>Eukaryota</taxon>
        <taxon>Fungi</taxon>
        <taxon>Dikarya</taxon>
        <taxon>Ascomycota</taxon>
        <taxon>Saccharomycotina</taxon>
        <taxon>Saccharomycetes</taxon>
        <taxon>Saccharomycetales</taxon>
        <taxon>Saccharomycetaceae</taxon>
        <taxon>Arxiozyma</taxon>
    </lineage>
</organism>
<dbReference type="GO" id="GO:0005546">
    <property type="term" value="F:phosphatidylinositol-4,5-bisphosphate binding"/>
    <property type="evidence" value="ECO:0007669"/>
    <property type="project" value="TreeGrafter"/>
</dbReference>
<dbReference type="InterPro" id="IPR019160">
    <property type="entry name" value="Sec3_CC"/>
</dbReference>
<dbReference type="Proteomes" id="UP001306508">
    <property type="component" value="Unassembled WGS sequence"/>
</dbReference>
<feature type="region of interest" description="Disordered" evidence="5">
    <location>
        <begin position="339"/>
        <end position="361"/>
    </location>
</feature>
<dbReference type="InterPro" id="IPR028258">
    <property type="entry name" value="Sec3-PIP2_bind"/>
</dbReference>
<dbReference type="GO" id="GO:0005886">
    <property type="term" value="C:plasma membrane"/>
    <property type="evidence" value="ECO:0007669"/>
    <property type="project" value="TreeGrafter"/>
</dbReference>
<dbReference type="GO" id="GO:0006887">
    <property type="term" value="P:exocytosis"/>
    <property type="evidence" value="ECO:0007669"/>
    <property type="project" value="UniProtKB-KW"/>
</dbReference>
<evidence type="ECO:0000313" key="8">
    <source>
        <dbReference type="Proteomes" id="UP001306508"/>
    </source>
</evidence>
<evidence type="ECO:0000256" key="4">
    <source>
        <dbReference type="ARBA" id="ARBA00023054"/>
    </source>
</evidence>
<evidence type="ECO:0000256" key="3">
    <source>
        <dbReference type="ARBA" id="ARBA00022483"/>
    </source>
</evidence>
<evidence type="ECO:0000256" key="2">
    <source>
        <dbReference type="ARBA" id="ARBA00022448"/>
    </source>
</evidence>
<dbReference type="PANTHER" id="PTHR16092:SF14">
    <property type="entry name" value="EXOCYST COMPLEX COMPONENT 1 ISOFORM X1"/>
    <property type="match status" value="1"/>
</dbReference>
<dbReference type="Gene3D" id="2.30.29.90">
    <property type="match status" value="1"/>
</dbReference>
<feature type="region of interest" description="Disordered" evidence="5">
    <location>
        <begin position="505"/>
        <end position="526"/>
    </location>
</feature>
<dbReference type="Pfam" id="PF15277">
    <property type="entry name" value="Sec3-PIP2_bind"/>
    <property type="match status" value="1"/>
</dbReference>
<proteinExistence type="inferred from homology"/>
<feature type="region of interest" description="Disordered" evidence="5">
    <location>
        <begin position="243"/>
        <end position="324"/>
    </location>
</feature>
<keyword evidence="8" id="KW-1185">Reference proteome</keyword>
<evidence type="ECO:0000256" key="5">
    <source>
        <dbReference type="SAM" id="MobiDB-lite"/>
    </source>
</evidence>
<evidence type="ECO:0000313" key="7">
    <source>
        <dbReference type="EMBL" id="KAK5781784.1"/>
    </source>
</evidence>
<dbReference type="PANTHER" id="PTHR16092">
    <property type="entry name" value="SEC3/SYNTAXIN-RELATED"/>
    <property type="match status" value="1"/>
</dbReference>
<feature type="compositionally biased region" description="Polar residues" evidence="5">
    <location>
        <begin position="246"/>
        <end position="324"/>
    </location>
</feature>
<keyword evidence="3" id="KW-0268">Exocytosis</keyword>
<reference evidence="8" key="1">
    <citation type="submission" date="2023-07" db="EMBL/GenBank/DDBJ databases">
        <title>A draft genome of Kazachstania heterogenica Y-27499.</title>
        <authorList>
            <person name="Donic C."/>
            <person name="Kralova J.S."/>
            <person name="Fidel L."/>
            <person name="Ben-Dor S."/>
            <person name="Jung S."/>
        </authorList>
    </citation>
    <scope>NUCLEOTIDE SEQUENCE [LARGE SCALE GENOMIC DNA]</scope>
    <source>
        <strain evidence="8">Y27499</strain>
    </source>
</reference>
<sequence>MKSAISPFKRKSHSRESSQDTHYHSTRQSQHSSTLHKRTISGSSVSNTHKRNISRSSNSSQGSNFLAEQYDRDRRAIIFSCFNKLDPKTNNHANVHQPNNYMTHVRIIEDAKYPSSRPGPDSKLEYKKKRILILSSLAEPPYTVFLHKARENQDGSFQIGRTWNFHDLTRIERDTEIPEGFLLTISKRYYWQTNSSKERTVFIKSLVKIFSQTFDGHVPELINWDLSMFYLDEKSYQRAVIHQNKKTQPTPTPNQSSSHPEPQLRPQTQNQPQILTNSNHTPNVENTKTLNKNDTLPPTDYNLSANVPNEETNTPNYKSLNRSPYTKHSTLNEVSRSFNNSSINANSSNIQPNNNSNINNDNDLYEFNQSNQDHPYHAMKKSYSQENQGFNETIDVYQTPRQEDNYLQNTIPYKNIDTEPLQLDNNTDHFDTVITTTTNNNDRIKDSTVPNRINDHLMEDLNAMLNIDNHNPADLKKPISDEMSRSGFTKDSSQEIYITPGNDFLNTTTTTTNNNDNNTDNDNDELDFNEAPRSVLNNDNKKTQLLFSDANPNEPYATPISDPSDTESVNQRRFRITNDDSIINDDDKDLTNENINNDLSFETGDEIRYSQTFEQPVLSPHQYHEVTTIQEEDHQSLSEVADESLESEAPTVRKQRLQKVDITDEILLEALTDVNWTVNDDADQLLARLNAKLVETEHIFNKDLLKLQQMDQFLESYEINIEQECAKMNPPLSMFLMDLNNLAQDIDFVERQDNGLQVESANKKLLWSTLSDLLNTVSLDETTLKELLKCPIRERNLPWMETQLSSLSKALKAINGRNKDDDNEDENDLRNMEAMKKRHIYYEKVTELFLARLVDEMGTLFSSINSDSTNEQLVSTLQRLLVYAPLICFCKEISSESYHTIVKTWNQNIQLIYNKLWSRTFKQVSNKSQNNLVSEKSVTQQRNLEILLSQWQHFKKTREFSVDDPVYFPFLSNLIEVLNFIQEQCIIYQNFVISFFHIKSHLSFSEYVAEYSDPSMRVVSLDKINHMDSDRQSASTTMNMVSKVFQPIISEFSSLLNDLVKVSSGIQPCIMLLLEERIKTLESSNQEFLYTAFKKLFVQSQNLWIDNINSQLLTFERIVPADFHKELLSPVFNFPILVNSINDSLLWIISKTSNMKYIESETYRILTNSYVDILSTIVKLLGEKPMSEKHSSVRKHLLDDSTLVETLTLLTNYNWLIELLTMLNAKLNGTFDDQLQQCKEKFDTERNIYAYHLLQNSMPKLKGFIDGATRIDENNTTSSVSLSQWGAYSRQNLEIILNSYTSDDIHKLVKTLYNHMMEDITIQQPEAIHISLKDKVWSTLQGQTVSLCLKLYTLVDKHYRGLQIRFNKNNIISSFEQYKE</sequence>
<dbReference type="EMBL" id="JAWIZZ010000031">
    <property type="protein sequence ID" value="KAK5781784.1"/>
    <property type="molecule type" value="Genomic_DNA"/>
</dbReference>
<gene>
    <name evidence="7" type="ORF">RI543_000972</name>
</gene>
<dbReference type="Pfam" id="PF09763">
    <property type="entry name" value="Sec3_CC"/>
    <property type="match status" value="1"/>
</dbReference>
<feature type="compositionally biased region" description="Low complexity" evidence="5">
    <location>
        <begin position="54"/>
        <end position="64"/>
    </location>
</feature>
<feature type="compositionally biased region" description="Basic and acidic residues" evidence="5">
    <location>
        <begin position="14"/>
        <end position="23"/>
    </location>
</feature>
<protein>
    <recommendedName>
        <fullName evidence="6">Exocyst complex component Sec3 PIP2-binding N-terminal domain-containing protein</fullName>
    </recommendedName>
</protein>
<name>A0AAN7ZT73_9SACH</name>
<dbReference type="GO" id="GO:0000145">
    <property type="term" value="C:exocyst"/>
    <property type="evidence" value="ECO:0007669"/>
    <property type="project" value="InterPro"/>
</dbReference>
<dbReference type="SMART" id="SM01313">
    <property type="entry name" value="Sec3-PIP2_bind"/>
    <property type="match status" value="1"/>
</dbReference>
<dbReference type="InterPro" id="IPR048628">
    <property type="entry name" value="Sec3_C"/>
</dbReference>
<dbReference type="Pfam" id="PF20654">
    <property type="entry name" value="Sec3_C-term"/>
    <property type="match status" value="1"/>
</dbReference>
<feature type="region of interest" description="Disordered" evidence="5">
    <location>
        <begin position="1"/>
        <end position="64"/>
    </location>
</feature>
<dbReference type="CDD" id="cd13315">
    <property type="entry name" value="PH_Sec3"/>
    <property type="match status" value="1"/>
</dbReference>
<keyword evidence="4" id="KW-0175">Coiled coil</keyword>
<feature type="region of interest" description="Disordered" evidence="5">
    <location>
        <begin position="549"/>
        <end position="569"/>
    </location>
</feature>
<evidence type="ECO:0000256" key="1">
    <source>
        <dbReference type="ARBA" id="ARBA00006518"/>
    </source>
</evidence>
<dbReference type="GO" id="GO:0006893">
    <property type="term" value="P:Golgi to plasma membrane transport"/>
    <property type="evidence" value="ECO:0007669"/>
    <property type="project" value="TreeGrafter"/>
</dbReference>
<evidence type="ECO:0000259" key="6">
    <source>
        <dbReference type="SMART" id="SM01313"/>
    </source>
</evidence>
<feature type="domain" description="Exocyst complex component Sec3 PIP2-binding N-terminal" evidence="6">
    <location>
        <begin position="125"/>
        <end position="213"/>
    </location>
</feature>
<comment type="caution">
    <text evidence="7">The sequence shown here is derived from an EMBL/GenBank/DDBJ whole genome shotgun (WGS) entry which is preliminary data.</text>
</comment>
<keyword evidence="2" id="KW-0813">Transport</keyword>
<feature type="compositionally biased region" description="Low complexity" evidence="5">
    <location>
        <begin position="505"/>
        <end position="518"/>
    </location>
</feature>